<evidence type="ECO:0000313" key="1">
    <source>
        <dbReference type="EMBL" id="THF83851.1"/>
    </source>
</evidence>
<dbReference type="RefSeq" id="WP_136368479.1">
    <property type="nucleotide sequence ID" value="NZ_SSOB01000003.1"/>
</dbReference>
<dbReference type="Pfam" id="PF08757">
    <property type="entry name" value="CotH"/>
    <property type="match status" value="1"/>
</dbReference>
<keyword evidence="2" id="KW-1185">Reference proteome</keyword>
<reference evidence="1 2" key="1">
    <citation type="submission" date="2019-04" db="EMBL/GenBank/DDBJ databases">
        <title>Cohnella sp. nov. isolated from preserved vegetables.</title>
        <authorList>
            <person name="Lin S.-Y."/>
            <person name="Hung M.-H."/>
            <person name="Young C.-C."/>
        </authorList>
    </citation>
    <scope>NUCLEOTIDE SEQUENCE [LARGE SCALE GENOMIC DNA]</scope>
    <source>
        <strain evidence="1 2">CC-MHH1044</strain>
    </source>
</reference>
<dbReference type="EMBL" id="SSOB01000003">
    <property type="protein sequence ID" value="THF83851.1"/>
    <property type="molecule type" value="Genomic_DNA"/>
</dbReference>
<evidence type="ECO:0000313" key="2">
    <source>
        <dbReference type="Proteomes" id="UP000310636"/>
    </source>
</evidence>
<gene>
    <name evidence="1" type="ORF">E6C55_03985</name>
</gene>
<organism evidence="1 2">
    <name type="scientific">Cohnella fermenti</name>
    <dbReference type="NCBI Taxonomy" id="2565925"/>
    <lineage>
        <taxon>Bacteria</taxon>
        <taxon>Bacillati</taxon>
        <taxon>Bacillota</taxon>
        <taxon>Bacilli</taxon>
        <taxon>Bacillales</taxon>
        <taxon>Paenibacillaceae</taxon>
        <taxon>Cohnella</taxon>
    </lineage>
</organism>
<keyword evidence="1" id="KW-0946">Virion</keyword>
<dbReference type="AlphaFoldDB" id="A0A4S4C7I6"/>
<dbReference type="InterPro" id="IPR014867">
    <property type="entry name" value="Spore_coat_CotH_CotH2/3/7"/>
</dbReference>
<name>A0A4S4C7I6_9BACL</name>
<dbReference type="PANTHER" id="PTHR40050">
    <property type="entry name" value="INNER SPORE COAT PROTEIN H"/>
    <property type="match status" value="1"/>
</dbReference>
<protein>
    <submittedName>
        <fullName evidence="1">Spore coat protein CotH</fullName>
    </submittedName>
</protein>
<keyword evidence="1" id="KW-0167">Capsid protein</keyword>
<dbReference type="OrthoDB" id="3235126at2"/>
<accession>A0A4S4C7I6</accession>
<dbReference type="Proteomes" id="UP000310636">
    <property type="component" value="Unassembled WGS sequence"/>
</dbReference>
<comment type="caution">
    <text evidence="1">The sequence shown here is derived from an EMBL/GenBank/DDBJ whole genome shotgun (WGS) entry which is preliminary data.</text>
</comment>
<proteinExistence type="predicted"/>
<sequence length="351" mass="40159">MTLPVRNLLLGEPESEELESNLWNDRFVSAVMRTNGQSAKVKVRYRGGHTRGYPKRSYEIVRAGRTFHYNAEFDDPSMIRNALSFYFLPTIGVPSPRAKHVMLYRNGEPLGVYLEIEGVGRRFFHSRGIGYSSLFYAVNNNADFGLRIPETSRYKPTLLAGYEHRFGGATEKGKLTAFIRGLNEKNGIALKRFLEARLDIDNSLRWLAGAVLTGNYDGFEQNYAIYRHSKTGKFRIIPWDYEGTWGRNCYGKLVSSDLVDVTGYNYLSAKLLELPELRSRYRTILSKAIRGPFTESALMPKVHGMLGKIVGDLSLDPHRRQSRYELMGEAEVIRHYIRERRSIIASALQRL</sequence>
<dbReference type="PANTHER" id="PTHR40050:SF1">
    <property type="entry name" value="INNER SPORE COAT PROTEIN H"/>
    <property type="match status" value="1"/>
</dbReference>